<gene>
    <name evidence="4" type="ORF">MNBD_GAMMA01-585</name>
</gene>
<dbReference type="EMBL" id="UOEW01000222">
    <property type="protein sequence ID" value="VAW39220.1"/>
    <property type="molecule type" value="Genomic_DNA"/>
</dbReference>
<evidence type="ECO:0000259" key="3">
    <source>
        <dbReference type="Pfam" id="PF05433"/>
    </source>
</evidence>
<dbReference type="Pfam" id="PF05433">
    <property type="entry name" value="Rick_17kDa_Anti"/>
    <property type="match status" value="1"/>
</dbReference>
<dbReference type="GO" id="GO:0019867">
    <property type="term" value="C:outer membrane"/>
    <property type="evidence" value="ECO:0007669"/>
    <property type="project" value="InterPro"/>
</dbReference>
<proteinExistence type="predicted"/>
<dbReference type="PANTHER" id="PTHR35603:SF2">
    <property type="entry name" value="OUTER MEMBRANE LIPOPROTEIN"/>
    <property type="match status" value="1"/>
</dbReference>
<organism evidence="4">
    <name type="scientific">hydrothermal vent metagenome</name>
    <dbReference type="NCBI Taxonomy" id="652676"/>
    <lineage>
        <taxon>unclassified sequences</taxon>
        <taxon>metagenomes</taxon>
        <taxon>ecological metagenomes</taxon>
    </lineage>
</organism>
<dbReference type="PANTHER" id="PTHR35603">
    <property type="match status" value="1"/>
</dbReference>
<keyword evidence="2" id="KW-0472">Membrane</keyword>
<dbReference type="AlphaFoldDB" id="A0A3B0VEZ4"/>
<reference evidence="4" key="1">
    <citation type="submission" date="2018-06" db="EMBL/GenBank/DDBJ databases">
        <authorList>
            <person name="Zhirakovskaya E."/>
        </authorList>
    </citation>
    <scope>NUCLEOTIDE SEQUENCE</scope>
</reference>
<feature type="domain" description="Glycine zipper 2TM" evidence="3">
    <location>
        <begin position="75"/>
        <end position="117"/>
    </location>
</feature>
<sequence>MKSVKILLTTLTILAFTSAFATDRYDSDYTYARVVDVQPIYTTYQVPQNRRVCNDGYRNNYRNRPHNATHRSNGGGAIIGGIIGGLIGNRFGKKHGRNATATTAAGAIAGAAIGANAKHHRYNNRSGRNCYIQTDYYEEQRINGYDVAYEYNGRVQHTRLQNHPGDRVRVRINVQVAEY</sequence>
<evidence type="ECO:0000256" key="2">
    <source>
        <dbReference type="ARBA" id="ARBA00023136"/>
    </source>
</evidence>
<accession>A0A3B0VEZ4</accession>
<name>A0A3B0VEZ4_9ZZZZ</name>
<comment type="subcellular location">
    <subcellularLocation>
        <location evidence="1">Membrane</location>
    </subcellularLocation>
</comment>
<dbReference type="InterPro" id="IPR051407">
    <property type="entry name" value="Bact_OM_lipoprot/Surf_antigen"/>
</dbReference>
<evidence type="ECO:0000256" key="1">
    <source>
        <dbReference type="ARBA" id="ARBA00004370"/>
    </source>
</evidence>
<protein>
    <recommendedName>
        <fullName evidence="3">Glycine zipper 2TM domain-containing protein</fullName>
    </recommendedName>
</protein>
<evidence type="ECO:0000313" key="4">
    <source>
        <dbReference type="EMBL" id="VAW39220.1"/>
    </source>
</evidence>
<dbReference type="InterPro" id="IPR008816">
    <property type="entry name" value="Gly_zipper_2TM_dom"/>
</dbReference>